<evidence type="ECO:0000256" key="2">
    <source>
        <dbReference type="ARBA" id="ARBA00005912"/>
    </source>
</evidence>
<dbReference type="PANTHER" id="PTHR20982:SF3">
    <property type="entry name" value="MITOCHONDRIAL RIBOSOME RECYCLING FACTOR PSEUDO 1"/>
    <property type="match status" value="1"/>
</dbReference>
<dbReference type="FunFam" id="3.30.1360.40:FF:000001">
    <property type="entry name" value="Ribosome-recycling factor"/>
    <property type="match status" value="1"/>
</dbReference>
<reference evidence="8 9" key="1">
    <citation type="submission" date="2018-03" db="EMBL/GenBank/DDBJ databases">
        <title>Genome sequence of Clostridium liquoris DSM 100320.</title>
        <authorList>
            <person name="Poehlein A."/>
            <person name="Daniel R."/>
        </authorList>
    </citation>
    <scope>NUCLEOTIDE SEQUENCE [LARGE SCALE GENOMIC DNA]</scope>
    <source>
        <strain evidence="8 9">DSM 100320</strain>
    </source>
</reference>
<dbReference type="RefSeq" id="WP_106062609.1">
    <property type="nucleotide sequence ID" value="NZ_PVXO01000008.1"/>
</dbReference>
<comment type="similarity">
    <text evidence="2 5">Belongs to the RRF family.</text>
</comment>
<feature type="domain" description="Ribosome recycling factor" evidence="7">
    <location>
        <begin position="20"/>
        <end position="183"/>
    </location>
</feature>
<dbReference type="Proteomes" id="UP000239706">
    <property type="component" value="Unassembled WGS sequence"/>
</dbReference>
<gene>
    <name evidence="5 8" type="primary">frr</name>
    <name evidence="8" type="ORF">CLLI_04260</name>
</gene>
<proteinExistence type="inferred from homology"/>
<dbReference type="Gene3D" id="3.30.1360.40">
    <property type="match status" value="1"/>
</dbReference>
<accession>A0A2T0B8N1</accession>
<dbReference type="Gene3D" id="1.10.132.20">
    <property type="entry name" value="Ribosome-recycling factor"/>
    <property type="match status" value="1"/>
</dbReference>
<keyword evidence="4 5" id="KW-0648">Protein biosynthesis</keyword>
<comment type="function">
    <text evidence="5">Responsible for the release of ribosomes from messenger RNA at the termination of protein biosynthesis. May increase the efficiency of translation by recycling ribosomes from one round of translation to another.</text>
</comment>
<keyword evidence="3 5" id="KW-0963">Cytoplasm</keyword>
<dbReference type="OrthoDB" id="9804006at2"/>
<feature type="coiled-coil region" evidence="6">
    <location>
        <begin position="132"/>
        <end position="166"/>
    </location>
</feature>
<evidence type="ECO:0000313" key="8">
    <source>
        <dbReference type="EMBL" id="PRR80258.1"/>
    </source>
</evidence>
<evidence type="ECO:0000256" key="5">
    <source>
        <dbReference type="HAMAP-Rule" id="MF_00040"/>
    </source>
</evidence>
<keyword evidence="9" id="KW-1185">Reference proteome</keyword>
<evidence type="ECO:0000256" key="1">
    <source>
        <dbReference type="ARBA" id="ARBA00004496"/>
    </source>
</evidence>
<dbReference type="InterPro" id="IPR002661">
    <property type="entry name" value="Ribosome_recyc_fac"/>
</dbReference>
<protein>
    <recommendedName>
        <fullName evidence="5">Ribosome-recycling factor</fullName>
        <shortName evidence="5">RRF</shortName>
    </recommendedName>
    <alternativeName>
        <fullName evidence="5">Ribosome-releasing factor</fullName>
    </alternativeName>
</protein>
<evidence type="ECO:0000256" key="3">
    <source>
        <dbReference type="ARBA" id="ARBA00022490"/>
    </source>
</evidence>
<dbReference type="GO" id="GO:0006415">
    <property type="term" value="P:translational termination"/>
    <property type="evidence" value="ECO:0007669"/>
    <property type="project" value="UniProtKB-UniRule"/>
</dbReference>
<organism evidence="8 9">
    <name type="scientific">Clostridium liquoris</name>
    <dbReference type="NCBI Taxonomy" id="1289519"/>
    <lineage>
        <taxon>Bacteria</taxon>
        <taxon>Bacillati</taxon>
        <taxon>Bacillota</taxon>
        <taxon>Clostridia</taxon>
        <taxon>Eubacteriales</taxon>
        <taxon>Clostridiaceae</taxon>
        <taxon>Clostridium</taxon>
    </lineage>
</organism>
<dbReference type="InterPro" id="IPR023584">
    <property type="entry name" value="Ribosome_recyc_fac_dom"/>
</dbReference>
<evidence type="ECO:0000256" key="6">
    <source>
        <dbReference type="SAM" id="Coils"/>
    </source>
</evidence>
<dbReference type="HAMAP" id="MF_00040">
    <property type="entry name" value="RRF"/>
    <property type="match status" value="1"/>
</dbReference>
<keyword evidence="6" id="KW-0175">Coiled coil</keyword>
<sequence>MIKEIISIADEKMEKTINVLQKELASMKAGRATPAMLDKIEVEYYGSITPISQIASISVPESRILQIQPWDKTAIKAIEKAILKSDLGLNPNNDGTVIRLLIPELTEETRKNIVKTIKKTGEETKIAIRSIRRDCNDKIKALKKESDISEDEIKKAEEDIQKRTDNFIKEVDKILEVKEKEVMTV</sequence>
<dbReference type="SUPFAM" id="SSF55194">
    <property type="entry name" value="Ribosome recycling factor, RRF"/>
    <property type="match status" value="1"/>
</dbReference>
<comment type="subcellular location">
    <subcellularLocation>
        <location evidence="1 5">Cytoplasm</location>
    </subcellularLocation>
</comment>
<dbReference type="CDD" id="cd00520">
    <property type="entry name" value="RRF"/>
    <property type="match status" value="1"/>
</dbReference>
<evidence type="ECO:0000313" key="9">
    <source>
        <dbReference type="Proteomes" id="UP000239706"/>
    </source>
</evidence>
<dbReference type="EMBL" id="PVXO01000008">
    <property type="protein sequence ID" value="PRR80258.1"/>
    <property type="molecule type" value="Genomic_DNA"/>
</dbReference>
<dbReference type="FunFam" id="1.10.132.20:FF:000001">
    <property type="entry name" value="Ribosome-recycling factor"/>
    <property type="match status" value="1"/>
</dbReference>
<evidence type="ECO:0000256" key="4">
    <source>
        <dbReference type="ARBA" id="ARBA00022917"/>
    </source>
</evidence>
<comment type="caution">
    <text evidence="8">The sequence shown here is derived from an EMBL/GenBank/DDBJ whole genome shotgun (WGS) entry which is preliminary data.</text>
</comment>
<dbReference type="AlphaFoldDB" id="A0A2T0B8N1"/>
<dbReference type="GO" id="GO:0005737">
    <property type="term" value="C:cytoplasm"/>
    <property type="evidence" value="ECO:0007669"/>
    <property type="project" value="UniProtKB-SubCell"/>
</dbReference>
<name>A0A2T0B8N1_9CLOT</name>
<dbReference type="InterPro" id="IPR036191">
    <property type="entry name" value="RRF_sf"/>
</dbReference>
<dbReference type="PANTHER" id="PTHR20982">
    <property type="entry name" value="RIBOSOME RECYCLING FACTOR"/>
    <property type="match status" value="1"/>
</dbReference>
<dbReference type="Pfam" id="PF01765">
    <property type="entry name" value="RRF"/>
    <property type="match status" value="1"/>
</dbReference>
<evidence type="ECO:0000259" key="7">
    <source>
        <dbReference type="Pfam" id="PF01765"/>
    </source>
</evidence>
<dbReference type="NCBIfam" id="TIGR00496">
    <property type="entry name" value="frr"/>
    <property type="match status" value="1"/>
</dbReference>
<dbReference type="GO" id="GO:0043023">
    <property type="term" value="F:ribosomal large subunit binding"/>
    <property type="evidence" value="ECO:0007669"/>
    <property type="project" value="TreeGrafter"/>
</dbReference>